<evidence type="ECO:0000313" key="3">
    <source>
        <dbReference type="Proteomes" id="UP000451048"/>
    </source>
</evidence>
<gene>
    <name evidence="2" type="ORF">AhaeAN43_06370</name>
    <name evidence="1" type="ORF">GPS52_06955</name>
</gene>
<evidence type="ECO:0000313" key="1">
    <source>
        <dbReference type="EMBL" id="NAR73237.1"/>
    </source>
</evidence>
<proteinExistence type="predicted"/>
<dbReference type="Proteomes" id="UP000463868">
    <property type="component" value="Chromosome"/>
</dbReference>
<organism evidence="2 4">
    <name type="scientific">Acinetobacter haemolyticus</name>
    <dbReference type="NCBI Taxonomy" id="29430"/>
    <lineage>
        <taxon>Bacteria</taxon>
        <taxon>Pseudomonadati</taxon>
        <taxon>Pseudomonadota</taxon>
        <taxon>Gammaproteobacteria</taxon>
        <taxon>Moraxellales</taxon>
        <taxon>Moraxellaceae</taxon>
        <taxon>Acinetobacter</taxon>
    </lineage>
</organism>
<dbReference type="EMBL" id="WTTO01000014">
    <property type="protein sequence ID" value="NAR73237.1"/>
    <property type="molecule type" value="Genomic_DNA"/>
</dbReference>
<dbReference type="Proteomes" id="UP000451048">
    <property type="component" value="Unassembled WGS sequence"/>
</dbReference>
<name>A0A380UL87_ACIHA</name>
<accession>A0A380UL87</accession>
<reference evidence="1 3" key="2">
    <citation type="submission" date="2019-12" db="EMBL/GenBank/DDBJ databases">
        <title>Acinetobacter haemolyticus comparative genomics.</title>
        <authorList>
            <person name="Castro-Jaimes S."/>
            <person name="Bello-Lopez E."/>
            <person name="Velazquez-Acosta C."/>
            <person name="Volkow-Fernandez P."/>
            <person name="Lozano-Zarain P."/>
            <person name="Castillo Ramirez S."/>
            <person name="Cevallos M.A."/>
        </authorList>
    </citation>
    <scope>NUCLEOTIDE SEQUENCE [LARGE SCALE GENOMIC DNA]</scope>
    <source>
        <strain evidence="1 3">AN10</strain>
    </source>
</reference>
<evidence type="ECO:0000313" key="2">
    <source>
        <dbReference type="EMBL" id="QHI13025.1"/>
    </source>
</evidence>
<protein>
    <submittedName>
        <fullName evidence="2">Uncharacterized protein</fullName>
    </submittedName>
</protein>
<dbReference type="AlphaFoldDB" id="A0A380UL87"/>
<dbReference type="PROSITE" id="PS51257">
    <property type="entry name" value="PROKAR_LIPOPROTEIN"/>
    <property type="match status" value="1"/>
</dbReference>
<dbReference type="RefSeq" id="WP_005089909.1">
    <property type="nucleotide sequence ID" value="NZ_CP031972.1"/>
</dbReference>
<evidence type="ECO:0000313" key="4">
    <source>
        <dbReference type="Proteomes" id="UP000463868"/>
    </source>
</evidence>
<dbReference type="EMBL" id="CP031976">
    <property type="protein sequence ID" value="QHI13025.1"/>
    <property type="molecule type" value="Genomic_DNA"/>
</dbReference>
<sequence length="150" mass="17502">MLNKIKKILFIFGALFFIGCSSIERESCVDIFNNRVVVLTQDIQVVNSITLIDKNIFCGNRPYSNFYDNLDTFLSGLNNNQKKDFYATLLFAEFHRNYNGGKFVDFLLENKIKIFDQYIEIINDQELLSKMKYTDEELKNLKVIGNALKE</sequence>
<reference evidence="2 4" key="1">
    <citation type="submission" date="2018-08" db="EMBL/GenBank/DDBJ databases">
        <title>Analysis of the genomic diversity of Mexican Acinetobacter haemolyticus clinical isolates.</title>
        <authorList>
            <person name="Castro-Jaimes S."/>
            <person name="Cevallos M.A."/>
        </authorList>
    </citation>
    <scope>NUCLEOTIDE SEQUENCE [LARGE SCALE GENOMIC DNA]</scope>
    <source>
        <strain evidence="2 4">AN43</strain>
    </source>
</reference>